<organism evidence="1 2">
    <name type="scientific">Halteria grandinella</name>
    <dbReference type="NCBI Taxonomy" id="5974"/>
    <lineage>
        <taxon>Eukaryota</taxon>
        <taxon>Sar</taxon>
        <taxon>Alveolata</taxon>
        <taxon>Ciliophora</taxon>
        <taxon>Intramacronucleata</taxon>
        <taxon>Spirotrichea</taxon>
        <taxon>Stichotrichia</taxon>
        <taxon>Sporadotrichida</taxon>
        <taxon>Halteriidae</taxon>
        <taxon>Halteria</taxon>
    </lineage>
</organism>
<dbReference type="AlphaFoldDB" id="A0A8J8NIF4"/>
<evidence type="ECO:0000313" key="2">
    <source>
        <dbReference type="Proteomes" id="UP000785679"/>
    </source>
</evidence>
<sequence length="115" mass="13473">MRHFDQIQSSPGMDLFCRTFLLKGIWHFNLASKSSHRGGWVSPQRPVLILAHERSQCGERDRKSRGTRSWSRRALYRSYCCWGPSCSLEGRQDRTKDQCANEDLWMLQPSRICLI</sequence>
<comment type="caution">
    <text evidence="1">The sequence shown here is derived from an EMBL/GenBank/DDBJ whole genome shotgun (WGS) entry which is preliminary data.</text>
</comment>
<dbReference type="Proteomes" id="UP000785679">
    <property type="component" value="Unassembled WGS sequence"/>
</dbReference>
<protein>
    <submittedName>
        <fullName evidence="1">Uncharacterized protein</fullName>
    </submittedName>
</protein>
<keyword evidence="2" id="KW-1185">Reference proteome</keyword>
<evidence type="ECO:0000313" key="1">
    <source>
        <dbReference type="EMBL" id="TNV76027.1"/>
    </source>
</evidence>
<gene>
    <name evidence="1" type="ORF">FGO68_gene4248</name>
</gene>
<proteinExistence type="predicted"/>
<accession>A0A8J8NIF4</accession>
<name>A0A8J8NIF4_HALGN</name>
<dbReference type="EMBL" id="RRYP01014348">
    <property type="protein sequence ID" value="TNV76027.1"/>
    <property type="molecule type" value="Genomic_DNA"/>
</dbReference>
<reference evidence="1" key="1">
    <citation type="submission" date="2019-06" db="EMBL/GenBank/DDBJ databases">
        <authorList>
            <person name="Zheng W."/>
        </authorList>
    </citation>
    <scope>NUCLEOTIDE SEQUENCE</scope>
    <source>
        <strain evidence="1">QDHG01</strain>
    </source>
</reference>